<evidence type="ECO:0008006" key="5">
    <source>
        <dbReference type="Google" id="ProtNLM"/>
    </source>
</evidence>
<feature type="signal peptide" evidence="2">
    <location>
        <begin position="1"/>
        <end position="25"/>
    </location>
</feature>
<feature type="compositionally biased region" description="Low complexity" evidence="1">
    <location>
        <begin position="394"/>
        <end position="412"/>
    </location>
</feature>
<feature type="compositionally biased region" description="Polar residues" evidence="1">
    <location>
        <begin position="421"/>
        <end position="431"/>
    </location>
</feature>
<accession>A0A250IB78</accession>
<gene>
    <name evidence="3" type="ORF">MEBOL_001662</name>
</gene>
<evidence type="ECO:0000313" key="4">
    <source>
        <dbReference type="Proteomes" id="UP000217289"/>
    </source>
</evidence>
<dbReference type="EMBL" id="CP022163">
    <property type="protein sequence ID" value="ATB28216.1"/>
    <property type="molecule type" value="Genomic_DNA"/>
</dbReference>
<dbReference type="OrthoDB" id="5492275at2"/>
<dbReference type="AlphaFoldDB" id="A0A250IB78"/>
<evidence type="ECO:0000256" key="2">
    <source>
        <dbReference type="SAM" id="SignalP"/>
    </source>
</evidence>
<keyword evidence="4" id="KW-1185">Reference proteome</keyword>
<name>A0A250IB78_9BACT</name>
<proteinExistence type="predicted"/>
<protein>
    <recommendedName>
        <fullName evidence="5">Lipoprotein</fullName>
    </recommendedName>
</protein>
<keyword evidence="2" id="KW-0732">Signal</keyword>
<organism evidence="3 4">
    <name type="scientific">Melittangium boletus DSM 14713</name>
    <dbReference type="NCBI Taxonomy" id="1294270"/>
    <lineage>
        <taxon>Bacteria</taxon>
        <taxon>Pseudomonadati</taxon>
        <taxon>Myxococcota</taxon>
        <taxon>Myxococcia</taxon>
        <taxon>Myxococcales</taxon>
        <taxon>Cystobacterineae</taxon>
        <taxon>Archangiaceae</taxon>
        <taxon>Melittangium</taxon>
    </lineage>
</organism>
<sequence>MRIPPAPWGISLAAALLLTSGSSHATSKSSQSPAPVTDATLSYLQDQPKECHWIRHTPSAKPKVVTKVPTACSEVQLAWSPDGTQALIHFKTIGDDGEYTHHLRQVNLATNSHKNLPVPTQGDLVRHGFDSQGRPIALLENPVDLYPDEEEAHEKKGYEPYLKVVTKGSGEGARQVIPFEGESYPASDVGIAGLAHAVRLEDGQWTLIETRSTYYGVDAAPGVHALDALAHLGPTPEAMVDEANASFTAVPDDADVLKKLPLRTAPQKPLWQQHEMPNGSLYVNQVNEKGFTYLAAPVYHQGPKGPVEIHLRGIDKDSALTIFTRGDIALVVGDDGKGSSLVLWNLKSGQLNRPLSGMEQISFWPKPAPIPEKTPDAEPQDVPAPLQVATLESQPQDVPAPTAAAPDAQPQTISAPMAVAPSTQPRANSAQVVAPPRAYPQENLRP</sequence>
<dbReference type="Proteomes" id="UP000217289">
    <property type="component" value="Chromosome"/>
</dbReference>
<feature type="chain" id="PRO_5012761238" description="Lipoprotein" evidence="2">
    <location>
        <begin position="26"/>
        <end position="446"/>
    </location>
</feature>
<evidence type="ECO:0000256" key="1">
    <source>
        <dbReference type="SAM" id="MobiDB-lite"/>
    </source>
</evidence>
<feature type="region of interest" description="Disordered" evidence="1">
    <location>
        <begin position="387"/>
        <end position="446"/>
    </location>
</feature>
<dbReference type="RefSeq" id="WP_095976916.1">
    <property type="nucleotide sequence ID" value="NZ_CP022163.1"/>
</dbReference>
<reference evidence="3 4" key="1">
    <citation type="submission" date="2017-06" db="EMBL/GenBank/DDBJ databases">
        <authorList>
            <person name="Kim H.J."/>
            <person name="Triplett B.A."/>
        </authorList>
    </citation>
    <scope>NUCLEOTIDE SEQUENCE [LARGE SCALE GENOMIC DNA]</scope>
    <source>
        <strain evidence="3 4">DSM 14713</strain>
    </source>
</reference>
<dbReference type="KEGG" id="mbd:MEBOL_001662"/>
<evidence type="ECO:0000313" key="3">
    <source>
        <dbReference type="EMBL" id="ATB28216.1"/>
    </source>
</evidence>